<feature type="signal peptide" evidence="1">
    <location>
        <begin position="1"/>
        <end position="20"/>
    </location>
</feature>
<comment type="caution">
    <text evidence="2">The sequence shown here is derived from an EMBL/GenBank/DDBJ whole genome shotgun (WGS) entry which is preliminary data.</text>
</comment>
<keyword evidence="1" id="KW-0732">Signal</keyword>
<evidence type="ECO:0000256" key="1">
    <source>
        <dbReference type="SAM" id="SignalP"/>
    </source>
</evidence>
<dbReference type="PROSITE" id="PS51257">
    <property type="entry name" value="PROKAR_LIPOPROTEIN"/>
    <property type="match status" value="1"/>
</dbReference>
<feature type="chain" id="PRO_5034559408" evidence="1">
    <location>
        <begin position="21"/>
        <end position="237"/>
    </location>
</feature>
<protein>
    <submittedName>
        <fullName evidence="2">Uncharacterized protein</fullName>
    </submittedName>
</protein>
<reference evidence="2 3" key="1">
    <citation type="journal article" name="Sci. Rep.">
        <title>Telomere-to-telomere assembled and centromere annotated genomes of the two main subspecies of the button mushroom Agaricus bisporus reveal especially polymorphic chromosome ends.</title>
        <authorList>
            <person name="Sonnenberg A.S.M."/>
            <person name="Sedaghat-Telgerd N."/>
            <person name="Lavrijssen B."/>
            <person name="Ohm R.A."/>
            <person name="Hendrickx P.M."/>
            <person name="Scholtmeijer K."/>
            <person name="Baars J.J.P."/>
            <person name="van Peer A."/>
        </authorList>
    </citation>
    <scope>NUCLEOTIDE SEQUENCE [LARGE SCALE GENOMIC DNA]</scope>
    <source>
        <strain evidence="2 3">H119_p4</strain>
    </source>
</reference>
<dbReference type="AlphaFoldDB" id="A0A8H7C6L3"/>
<proteinExistence type="predicted"/>
<sequence>MVYPRILILLTLAILQWALACETECKDGVTNVFVGNYSSPVHQVFRKLGERLSDRLSLNEDPQYYLQPINDTFHKEAYDFIQNAIFSRFHGKCQDVTTGINPIGCPNPSCPVICGTPGSLVYHYPELEAIVHTAVKALLVQIAKPSSPAYSNSSSRIYQAYHSNNMVRSWLRFSPAHVPGTYGVSDRHTLNQSLSGVFRDIPSLLDNECGGPRKDAPHPFPRCSWKKTMTKYILRFP</sequence>
<evidence type="ECO:0000313" key="3">
    <source>
        <dbReference type="Proteomes" id="UP000629468"/>
    </source>
</evidence>
<accession>A0A8H7C6L3</accession>
<name>A0A8H7C6L3_AGABI</name>
<organism evidence="2 3">
    <name type="scientific">Agaricus bisporus var. burnettii</name>
    <dbReference type="NCBI Taxonomy" id="192524"/>
    <lineage>
        <taxon>Eukaryota</taxon>
        <taxon>Fungi</taxon>
        <taxon>Dikarya</taxon>
        <taxon>Basidiomycota</taxon>
        <taxon>Agaricomycotina</taxon>
        <taxon>Agaricomycetes</taxon>
        <taxon>Agaricomycetidae</taxon>
        <taxon>Agaricales</taxon>
        <taxon>Agaricineae</taxon>
        <taxon>Agaricaceae</taxon>
        <taxon>Agaricus</taxon>
    </lineage>
</organism>
<dbReference type="EMBL" id="JABXXO010000011">
    <property type="protein sequence ID" value="KAF7763594.1"/>
    <property type="molecule type" value="Genomic_DNA"/>
</dbReference>
<evidence type="ECO:0000313" key="2">
    <source>
        <dbReference type="EMBL" id="KAF7763594.1"/>
    </source>
</evidence>
<dbReference type="Proteomes" id="UP000629468">
    <property type="component" value="Unassembled WGS sequence"/>
</dbReference>
<gene>
    <name evidence="2" type="ORF">Agabi119p4_8131</name>
</gene>